<dbReference type="Proteomes" id="UP000778523">
    <property type="component" value="Unassembled WGS sequence"/>
</dbReference>
<gene>
    <name evidence="1" type="ORF">HJ583_013030</name>
</gene>
<sequence>MNLMPLKAPANIDFNQPAQCQALLRRISVTDLEEAGRTLIQLLEGMAVASPPPLAQLQVLEEARQTIDYVLGEVSKRYASRPLPPSSHEEETLRQVVRLWSLMATNYGFVAQRGTLAGDGSVDDKRALIAQRRIRYHALAMTEYFRARQEMPENLWLDLHQLFASAERSGVASTRVPDALNETWGAQSPLEAYVALLLTDAASPYSRTPREFLWVVRWAQRFAPYCTLHTGGVGTNTNLYLLEPDSDHGLRPAGTVDPAAVVRSLDTTKLASHIQAVVSQLKSGVSAASLGLGDDCVQPACARLIVSLYRPWGLASSGRKFPRKLLHGQVEVCADPVGVAYFLTGKAFEQPEDEQIHYNDFTRTEAMLALGERVEQAEMTDAQLTEHALKLGYVLEPWDVLDQSVAGFRLMRAQGESRLDHRQLIGVRPNAQERILLAEISWLQYLQNGALCCGISLMPGPPTVQPVRLIDPQRKSLRERFKLGFLIPGVAALKTEPSLIVPAGWYVSDRRVEVRAETPWVARMIKLIARGANFDRVSFVREDAVASPESAP</sequence>
<evidence type="ECO:0000313" key="2">
    <source>
        <dbReference type="Proteomes" id="UP000778523"/>
    </source>
</evidence>
<accession>A0ABX2II50</accession>
<comment type="caution">
    <text evidence="1">The sequence shown here is derived from an EMBL/GenBank/DDBJ whole genome shotgun (WGS) entry which is preliminary data.</text>
</comment>
<reference evidence="1 2" key="1">
    <citation type="submission" date="2020-06" db="EMBL/GenBank/DDBJ databases">
        <title>Draft genome of Uliginosibacterium sp. IMCC34675.</title>
        <authorList>
            <person name="Song J."/>
        </authorList>
    </citation>
    <scope>NUCLEOTIDE SEQUENCE [LARGE SCALE GENOMIC DNA]</scope>
    <source>
        <strain evidence="1 2">IMCC34675</strain>
    </source>
</reference>
<keyword evidence="2" id="KW-1185">Reference proteome</keyword>
<name>A0ABX2II50_9RHOO</name>
<dbReference type="EMBL" id="JABCSC020000003">
    <property type="protein sequence ID" value="NSL55957.1"/>
    <property type="molecule type" value="Genomic_DNA"/>
</dbReference>
<protein>
    <submittedName>
        <fullName evidence="1">Uncharacterized protein</fullName>
    </submittedName>
</protein>
<dbReference type="RefSeq" id="WP_170022323.1">
    <property type="nucleotide sequence ID" value="NZ_JABCSC020000003.1"/>
</dbReference>
<evidence type="ECO:0000313" key="1">
    <source>
        <dbReference type="EMBL" id="NSL55957.1"/>
    </source>
</evidence>
<proteinExistence type="predicted"/>
<organism evidence="1 2">
    <name type="scientific">Uliginosibacterium aquaticum</name>
    <dbReference type="NCBI Taxonomy" id="2731212"/>
    <lineage>
        <taxon>Bacteria</taxon>
        <taxon>Pseudomonadati</taxon>
        <taxon>Pseudomonadota</taxon>
        <taxon>Betaproteobacteria</taxon>
        <taxon>Rhodocyclales</taxon>
        <taxon>Zoogloeaceae</taxon>
        <taxon>Uliginosibacterium</taxon>
    </lineage>
</organism>